<comment type="caution">
    <text evidence="3">The sequence shown here is derived from an EMBL/GenBank/DDBJ whole genome shotgun (WGS) entry which is preliminary data.</text>
</comment>
<feature type="domain" description="Cell wall mannoprotein PIR1-like C-terminal" evidence="2">
    <location>
        <begin position="78"/>
        <end position="151"/>
    </location>
</feature>
<dbReference type="InterPro" id="IPR054508">
    <property type="entry name" value="PIR1-like_C"/>
</dbReference>
<dbReference type="PANTHER" id="PTHR39613">
    <property type="entry name" value="ANCHORED CELL WALL PROTEIN, PUTATIVE (AFU_ORTHOLOGUE AFUA_4G08960)-RELATED"/>
    <property type="match status" value="1"/>
</dbReference>
<dbReference type="Pfam" id="PF22799">
    <property type="entry name" value="PIR1-like_C"/>
    <property type="match status" value="1"/>
</dbReference>
<dbReference type="OrthoDB" id="4657524at2759"/>
<gene>
    <name evidence="3" type="ORF">E4U56_006601</name>
</gene>
<evidence type="ECO:0000313" key="4">
    <source>
        <dbReference type="Proteomes" id="UP000784919"/>
    </source>
</evidence>
<feature type="domain" description="Ubiquitin 3 binding protein But2 C-terminal" evidence="1">
    <location>
        <begin position="188"/>
        <end position="328"/>
    </location>
</feature>
<name>A0A9P7MUX1_9HYPO</name>
<proteinExistence type="predicted"/>
<evidence type="ECO:0000313" key="3">
    <source>
        <dbReference type="EMBL" id="KAG5971714.1"/>
    </source>
</evidence>
<protein>
    <recommendedName>
        <fullName evidence="5">Ubiquitin 3 binding protein But2 C-terminal domain-containing protein</fullName>
    </recommendedName>
</protein>
<organism evidence="3 4">
    <name type="scientific">Claviceps arundinis</name>
    <dbReference type="NCBI Taxonomy" id="1623583"/>
    <lineage>
        <taxon>Eukaryota</taxon>
        <taxon>Fungi</taxon>
        <taxon>Dikarya</taxon>
        <taxon>Ascomycota</taxon>
        <taxon>Pezizomycotina</taxon>
        <taxon>Sordariomycetes</taxon>
        <taxon>Hypocreomycetidae</taxon>
        <taxon>Hypocreales</taxon>
        <taxon>Clavicipitaceae</taxon>
        <taxon>Claviceps</taxon>
    </lineage>
</organism>
<sequence>MKSPSANLTLRVMILDDYFQFSGDGFGISVSSATVLRHAGCAFKIHGSGSQQSSLGQVSGGQIRLGDIEQVTFRIEDGKLRDSEGHGCWWTPPAGVLQCDKNQVPESGFEIGCDGLVSFHGQSNFYQCATGNRNQWNIYQKPGAGTNCGQITLVADGCHADCPHQPAQSSASAPVTKDCPANLDGAYEFPHLIIPVDKSNPDKAYGNSFFGEVTPSRSSIFNFDIPVSDRDKTCTLIFLFPEQSQLETSSNTLYGDGKIHALALGGLASNSTTWNNKPRKLSAGRSAIVRPGQSNSIASWPCSTTQALSFELLSSGNTYLRCFQDYNPAPIGLYIAKC</sequence>
<dbReference type="PANTHER" id="PTHR39613:SF1">
    <property type="entry name" value="ANCHORED CELL WALL PROTEIN, PUTATIVE (AFU_ORTHOLOGUE AFUA_4G08960)-RELATED"/>
    <property type="match status" value="1"/>
</dbReference>
<dbReference type="Proteomes" id="UP000784919">
    <property type="component" value="Unassembled WGS sequence"/>
</dbReference>
<accession>A0A9P7MUX1</accession>
<evidence type="ECO:0000259" key="1">
    <source>
        <dbReference type="Pfam" id="PF09792"/>
    </source>
</evidence>
<dbReference type="AlphaFoldDB" id="A0A9P7MUX1"/>
<reference evidence="3" key="1">
    <citation type="journal article" date="2020" name="bioRxiv">
        <title>Whole genome comparisons of ergot fungi reveals the divergence and evolution of species within the genus Claviceps are the result of varying mechanisms driving genome evolution and host range expansion.</title>
        <authorList>
            <person name="Wyka S.A."/>
            <person name="Mondo S.J."/>
            <person name="Liu M."/>
            <person name="Dettman J."/>
            <person name="Nalam V."/>
            <person name="Broders K.D."/>
        </authorList>
    </citation>
    <scope>NUCLEOTIDE SEQUENCE</scope>
    <source>
        <strain evidence="3">CCC 1102</strain>
    </source>
</reference>
<dbReference type="InterPro" id="IPR018620">
    <property type="entry name" value="Ubiquitin3-bd_protein_But2_C"/>
</dbReference>
<dbReference type="Pfam" id="PF09792">
    <property type="entry name" value="But2"/>
    <property type="match status" value="1"/>
</dbReference>
<evidence type="ECO:0000259" key="2">
    <source>
        <dbReference type="Pfam" id="PF22799"/>
    </source>
</evidence>
<dbReference type="EMBL" id="SRPS01000055">
    <property type="protein sequence ID" value="KAG5971714.1"/>
    <property type="molecule type" value="Genomic_DNA"/>
</dbReference>
<evidence type="ECO:0008006" key="5">
    <source>
        <dbReference type="Google" id="ProtNLM"/>
    </source>
</evidence>